<proteinExistence type="predicted"/>
<reference evidence="1 2" key="1">
    <citation type="journal article" date="2018" name="Nat. Biotechnol.">
        <title>A standardized bacterial taxonomy based on genome phylogeny substantially revises the tree of life.</title>
        <authorList>
            <person name="Parks D.H."/>
            <person name="Chuvochina M."/>
            <person name="Waite D.W."/>
            <person name="Rinke C."/>
            <person name="Skarshewski A."/>
            <person name="Chaumeil P.A."/>
            <person name="Hugenholtz P."/>
        </authorList>
    </citation>
    <scope>NUCLEOTIDE SEQUENCE [LARGE SCALE GENOMIC DNA]</scope>
    <source>
        <strain evidence="1">UBA11482</strain>
    </source>
</reference>
<dbReference type="SUPFAM" id="SSF48452">
    <property type="entry name" value="TPR-like"/>
    <property type="match status" value="1"/>
</dbReference>
<dbReference type="EMBL" id="DNWC01000142">
    <property type="protein sequence ID" value="HBJ09486.1"/>
    <property type="molecule type" value="Genomic_DNA"/>
</dbReference>
<accession>A0A316R7B2</accession>
<dbReference type="InterPro" id="IPR045921">
    <property type="entry name" value="DUF6340"/>
</dbReference>
<comment type="caution">
    <text evidence="1">The sequence shown here is derived from an EMBL/GenBank/DDBJ whole genome shotgun (WGS) entry which is preliminary data.</text>
</comment>
<protein>
    <recommendedName>
        <fullName evidence="3">Tetratricopeptide repeat protein</fullName>
    </recommendedName>
</protein>
<dbReference type="InterPro" id="IPR011990">
    <property type="entry name" value="TPR-like_helical_dom_sf"/>
</dbReference>
<sequence>MHYWLNTISLLFILLFTSCATAVYVPLEILRPSETILPDSLRTLAIVINTPERTPVEDEGEIIDAYNERQRLQIKRGNLIPHFVKSVSSSLKQASGKTLSVVSMQNDPMTEYILPEDKVRLIKDSLNADAILSLDRLSVIPSIHLTQVDEALFFGDLDIAVYADLKLYMGEKYLPSVFSCKDTISWQSYGETENRTLDRFPSFQNCLIDATNHSGYQVSKKFYPYIDNADRFYFVTPYPLMKEANSYWNRGNYEEASYLWEYVYENAEKMGRKAKAAANMALYEELNDRYDSALDWVKKSLNIFLESPEKYSNYIEYLLEYQQQLNVRIQENRQMAF</sequence>
<dbReference type="RefSeq" id="WP_022391116.1">
    <property type="nucleotide sequence ID" value="NZ_AP028032.1"/>
</dbReference>
<evidence type="ECO:0000313" key="1">
    <source>
        <dbReference type="EMBL" id="HBJ09486.1"/>
    </source>
</evidence>
<organism evidence="1 2">
    <name type="scientific">Coprobacter fastidiosus</name>
    <dbReference type="NCBI Taxonomy" id="1099853"/>
    <lineage>
        <taxon>Bacteria</taxon>
        <taxon>Pseudomonadati</taxon>
        <taxon>Bacteroidota</taxon>
        <taxon>Bacteroidia</taxon>
        <taxon>Bacteroidales</taxon>
        <taxon>Barnesiellaceae</taxon>
        <taxon>Coprobacter</taxon>
    </lineage>
</organism>
<dbReference type="Proteomes" id="UP000262954">
    <property type="component" value="Unassembled WGS sequence"/>
</dbReference>
<gene>
    <name evidence="1" type="ORF">DDY73_10835</name>
</gene>
<name>A0A316R7B2_9BACT</name>
<evidence type="ECO:0008006" key="3">
    <source>
        <dbReference type="Google" id="ProtNLM"/>
    </source>
</evidence>
<dbReference type="Pfam" id="PF19867">
    <property type="entry name" value="DUF6340"/>
    <property type="match status" value="1"/>
</dbReference>
<dbReference type="GeneID" id="92927623"/>
<evidence type="ECO:0000313" key="2">
    <source>
        <dbReference type="Proteomes" id="UP000262954"/>
    </source>
</evidence>
<dbReference type="AlphaFoldDB" id="A0A316R7B2"/>